<name>A0A432XVH1_9GAMM</name>
<keyword evidence="6 11" id="KW-0547">Nucleotide-binding</keyword>
<dbReference type="EC" id="2.7.11.1" evidence="11"/>
<comment type="cofactor">
    <cofactor evidence="11">
        <name>Mg(2+)</name>
        <dbReference type="ChEBI" id="CHEBI:18420"/>
    </cofactor>
</comment>
<keyword evidence="14" id="KW-1185">Reference proteome</keyword>
<gene>
    <name evidence="11" type="primary">srkA</name>
    <name evidence="13" type="ORF">CWI69_06010</name>
</gene>
<evidence type="ECO:0000313" key="13">
    <source>
        <dbReference type="EMBL" id="RUO52591.1"/>
    </source>
</evidence>
<comment type="catalytic activity">
    <reaction evidence="11">
        <text>L-seryl-[protein] + ATP = O-phospho-L-seryl-[protein] + ADP + H(+)</text>
        <dbReference type="Rhea" id="RHEA:17989"/>
        <dbReference type="Rhea" id="RHEA-COMP:9863"/>
        <dbReference type="Rhea" id="RHEA-COMP:11604"/>
        <dbReference type="ChEBI" id="CHEBI:15378"/>
        <dbReference type="ChEBI" id="CHEBI:29999"/>
        <dbReference type="ChEBI" id="CHEBI:30616"/>
        <dbReference type="ChEBI" id="CHEBI:83421"/>
        <dbReference type="ChEBI" id="CHEBI:456216"/>
        <dbReference type="EC" id="2.7.11.1"/>
    </reaction>
</comment>
<evidence type="ECO:0000256" key="7">
    <source>
        <dbReference type="ARBA" id="ARBA00022777"/>
    </source>
</evidence>
<dbReference type="SUPFAM" id="SSF56112">
    <property type="entry name" value="Protein kinase-like (PK-like)"/>
    <property type="match status" value="1"/>
</dbReference>
<evidence type="ECO:0000256" key="1">
    <source>
        <dbReference type="ARBA" id="ARBA00022490"/>
    </source>
</evidence>
<feature type="binding site" evidence="11">
    <location>
        <position position="211"/>
    </location>
    <ligand>
        <name>Mg(2+)</name>
        <dbReference type="ChEBI" id="CHEBI:18420"/>
    </ligand>
</feature>
<evidence type="ECO:0000313" key="14">
    <source>
        <dbReference type="Proteomes" id="UP000287198"/>
    </source>
</evidence>
<keyword evidence="1 11" id="KW-0963">Cytoplasm</keyword>
<dbReference type="EMBL" id="PIPW01000002">
    <property type="protein sequence ID" value="RUO52591.1"/>
    <property type="molecule type" value="Genomic_DNA"/>
</dbReference>
<proteinExistence type="inferred from homology"/>
<dbReference type="GO" id="GO:0000287">
    <property type="term" value="F:magnesium ion binding"/>
    <property type="evidence" value="ECO:0007669"/>
    <property type="project" value="UniProtKB-UniRule"/>
</dbReference>
<dbReference type="GO" id="GO:0005524">
    <property type="term" value="F:ATP binding"/>
    <property type="evidence" value="ECO:0007669"/>
    <property type="project" value="UniProtKB-UniRule"/>
</dbReference>
<comment type="similarity">
    <text evidence="11">Belongs to the SrkA/RdoA protein kinase family.</text>
</comment>
<keyword evidence="8 11" id="KW-0067">ATP-binding</keyword>
<evidence type="ECO:0000256" key="6">
    <source>
        <dbReference type="ARBA" id="ARBA00022741"/>
    </source>
</evidence>
<dbReference type="InterPro" id="IPR002575">
    <property type="entry name" value="Aminoglycoside_PTrfase"/>
</dbReference>
<dbReference type="AlphaFoldDB" id="A0A432XVH1"/>
<feature type="site" description="ATP" evidence="11">
    <location>
        <position position="41"/>
    </location>
</feature>
<keyword evidence="3 11" id="KW-0597">Phosphoprotein</keyword>
<evidence type="ECO:0000256" key="2">
    <source>
        <dbReference type="ARBA" id="ARBA00022527"/>
    </source>
</evidence>
<keyword evidence="5 11" id="KW-0479">Metal-binding</keyword>
<comment type="caution">
    <text evidence="13">The sequence shown here is derived from an EMBL/GenBank/DDBJ whole genome shotgun (WGS) entry which is preliminary data.</text>
</comment>
<accession>A0A432XVH1</accession>
<evidence type="ECO:0000256" key="9">
    <source>
        <dbReference type="ARBA" id="ARBA00022842"/>
    </source>
</evidence>
<dbReference type="GO" id="GO:0106310">
    <property type="term" value="F:protein serine kinase activity"/>
    <property type="evidence" value="ECO:0007669"/>
    <property type="project" value="RHEA"/>
</dbReference>
<organism evidence="13 14">
    <name type="scientific">Pseudidiomarina halophila</name>
    <dbReference type="NCBI Taxonomy" id="1449799"/>
    <lineage>
        <taxon>Bacteria</taxon>
        <taxon>Pseudomonadati</taxon>
        <taxon>Pseudomonadota</taxon>
        <taxon>Gammaproteobacteria</taxon>
        <taxon>Alteromonadales</taxon>
        <taxon>Idiomarinaceae</taxon>
        <taxon>Pseudidiomarina</taxon>
    </lineage>
</organism>
<dbReference type="GO" id="GO:0004674">
    <property type="term" value="F:protein serine/threonine kinase activity"/>
    <property type="evidence" value="ECO:0007669"/>
    <property type="project" value="UniProtKB-UniRule"/>
</dbReference>
<evidence type="ECO:0000256" key="8">
    <source>
        <dbReference type="ARBA" id="ARBA00022840"/>
    </source>
</evidence>
<comment type="function">
    <text evidence="11">A protein kinase that phosphorylates Ser and Thr residues. Probably acts to suppress the effects of stress linked to accumulation of reactive oxygen species. Probably involved in the extracytoplasmic stress response.</text>
</comment>
<keyword evidence="10 11" id="KW-0346">Stress response</keyword>
<feature type="active site" description="Proton acceptor" evidence="11">
    <location>
        <position position="206"/>
    </location>
</feature>
<reference evidence="14" key="1">
    <citation type="journal article" date="2018" name="Front. Microbiol.">
        <title>Genome-Based Analysis Reveals the Taxonomy and Diversity of the Family Idiomarinaceae.</title>
        <authorList>
            <person name="Liu Y."/>
            <person name="Lai Q."/>
            <person name="Shao Z."/>
        </authorList>
    </citation>
    <scope>NUCLEOTIDE SEQUENCE [LARGE SCALE GENOMIC DNA]</scope>
    <source>
        <strain evidence="14">BH195</strain>
    </source>
</reference>
<feature type="binding site" evidence="11">
    <location>
        <position position="223"/>
    </location>
    <ligand>
        <name>Mg(2+)</name>
        <dbReference type="ChEBI" id="CHEBI:18420"/>
    </ligand>
</feature>
<dbReference type="Gene3D" id="1.20.1270.170">
    <property type="match status" value="1"/>
</dbReference>
<comment type="subunit">
    <text evidence="11">Monomer.</text>
</comment>
<feature type="active site" evidence="11">
    <location>
        <position position="223"/>
    </location>
</feature>
<dbReference type="Proteomes" id="UP000287198">
    <property type="component" value="Unassembled WGS sequence"/>
</dbReference>
<comment type="subcellular location">
    <subcellularLocation>
        <location evidence="11">Cytoplasm</location>
    </subcellularLocation>
</comment>
<dbReference type="PANTHER" id="PTHR39573">
    <property type="entry name" value="STRESS RESPONSE KINASE A"/>
    <property type="match status" value="1"/>
</dbReference>
<dbReference type="HAMAP" id="MF_01497">
    <property type="entry name" value="SrkA_kinase"/>
    <property type="match status" value="1"/>
</dbReference>
<evidence type="ECO:0000256" key="10">
    <source>
        <dbReference type="ARBA" id="ARBA00023016"/>
    </source>
</evidence>
<evidence type="ECO:0000256" key="5">
    <source>
        <dbReference type="ARBA" id="ARBA00022723"/>
    </source>
</evidence>
<keyword evidence="2 11" id="KW-0723">Serine/threonine-protein kinase</keyword>
<dbReference type="Gene3D" id="1.10.510.10">
    <property type="entry name" value="Transferase(Phosphotransferase) domain 1"/>
    <property type="match status" value="1"/>
</dbReference>
<evidence type="ECO:0000256" key="11">
    <source>
        <dbReference type="HAMAP-Rule" id="MF_01497"/>
    </source>
</evidence>
<comment type="catalytic activity">
    <reaction evidence="11">
        <text>L-threonyl-[protein] + ATP = O-phospho-L-threonyl-[protein] + ADP + H(+)</text>
        <dbReference type="Rhea" id="RHEA:46608"/>
        <dbReference type="Rhea" id="RHEA-COMP:11060"/>
        <dbReference type="Rhea" id="RHEA-COMP:11605"/>
        <dbReference type="ChEBI" id="CHEBI:15378"/>
        <dbReference type="ChEBI" id="CHEBI:30013"/>
        <dbReference type="ChEBI" id="CHEBI:30616"/>
        <dbReference type="ChEBI" id="CHEBI:61977"/>
        <dbReference type="ChEBI" id="CHEBI:456216"/>
        <dbReference type="EC" id="2.7.11.1"/>
    </reaction>
</comment>
<dbReference type="GO" id="GO:0005737">
    <property type="term" value="C:cytoplasm"/>
    <property type="evidence" value="ECO:0007669"/>
    <property type="project" value="UniProtKB-SubCell"/>
</dbReference>
<sequence length="337" mass="38619">MNNATDAATDFSFTGLTPDVIANALASVGVDPRSGLLALNSYENRVYQFIADDDKRYVAKFYRPARWRDEQILEEHAFTAELLAEDVPAVAPLELDGATLHYFEGYRFSVFPSVGGRAVEPGDMNELERIGRQIGRLHAVARQGEFKHRGTINADYFVTQSLQTLRQTELIPEGLQNAFWAIAEPLAEQLLKTDLAAFDQQRLHGDCHLGNMLLRDEELTFVDFDDALTGPAVQDLWMMLAGDDRQERWMQLDALVSGYEEFCDFDARETALIEPLRGFRIIHYMAWLARRWQDTAFQRAFPWFAEQRYWEQQVLAMKEQLAALQEAPLELRPNFNC</sequence>
<dbReference type="Pfam" id="PF01636">
    <property type="entry name" value="APH"/>
    <property type="match status" value="1"/>
</dbReference>
<evidence type="ECO:0000259" key="12">
    <source>
        <dbReference type="Pfam" id="PF01636"/>
    </source>
</evidence>
<evidence type="ECO:0000256" key="4">
    <source>
        <dbReference type="ARBA" id="ARBA00022679"/>
    </source>
</evidence>
<dbReference type="OrthoDB" id="5392197at2"/>
<dbReference type="Gene3D" id="3.30.200.70">
    <property type="match status" value="1"/>
</dbReference>
<keyword evidence="4 11" id="KW-0808">Transferase</keyword>
<dbReference type="PANTHER" id="PTHR39573:SF1">
    <property type="entry name" value="STRESS RESPONSE KINASE A"/>
    <property type="match status" value="1"/>
</dbReference>
<evidence type="ECO:0000256" key="3">
    <source>
        <dbReference type="ARBA" id="ARBA00022553"/>
    </source>
</evidence>
<keyword evidence="7 11" id="KW-0418">Kinase</keyword>
<dbReference type="RefSeq" id="WP_126762902.1">
    <property type="nucleotide sequence ID" value="NZ_JBHLTZ010000012.1"/>
</dbReference>
<dbReference type="InterPro" id="IPR011009">
    <property type="entry name" value="Kinase-like_dom_sf"/>
</dbReference>
<dbReference type="InterPro" id="IPR032882">
    <property type="entry name" value="SrkA/RdoA"/>
</dbReference>
<dbReference type="NCBIfam" id="NF008738">
    <property type="entry name" value="PRK11768.1"/>
    <property type="match status" value="1"/>
</dbReference>
<keyword evidence="9 11" id="KW-0460">Magnesium</keyword>
<feature type="domain" description="Aminoglycoside phosphotransferase" evidence="12">
    <location>
        <begin position="41"/>
        <end position="260"/>
    </location>
</feature>
<protein>
    <recommendedName>
        <fullName evidence="11">Stress response kinase A</fullName>
        <ecNumber evidence="11">2.7.11.1</ecNumber>
    </recommendedName>
    <alternativeName>
        <fullName evidence="11">Serine/threonine-protein kinase SrkA</fullName>
    </alternativeName>
</protein>